<keyword evidence="2" id="KW-1185">Reference proteome</keyword>
<dbReference type="Proteomes" id="UP001374535">
    <property type="component" value="Chromosome 1"/>
</dbReference>
<accession>A0AAQ3PC72</accession>
<reference evidence="1 2" key="1">
    <citation type="journal article" date="2023" name="Life. Sci Alliance">
        <title>Evolutionary insights into 3D genome organization and epigenetic landscape of Vigna mungo.</title>
        <authorList>
            <person name="Junaid A."/>
            <person name="Singh B."/>
            <person name="Bhatia S."/>
        </authorList>
    </citation>
    <scope>NUCLEOTIDE SEQUENCE [LARGE SCALE GENOMIC DNA]</scope>
    <source>
        <strain evidence="1">Urdbean</strain>
    </source>
</reference>
<proteinExistence type="predicted"/>
<sequence length="203" mass="22387">MEAHCGERAATVQQERSDGAVMAAAMAESLFSWSGEDAATAVTAWWWLGAGSGGGWRLRWQNLFSPFFFPWVFGFVSLQVHDEMDLEARRDKEREHLDGNNGVVEACRVNIAPISAGLQPQLLEEAIGGQLDLLCRILAEGLARVGEPSRHSNCVQLLFSSSISLTFSVLSAITLSSCGSGCVLHLRLWLLIAHWERSWGGWW</sequence>
<protein>
    <submittedName>
        <fullName evidence="1">Uncharacterized protein</fullName>
    </submittedName>
</protein>
<evidence type="ECO:0000313" key="1">
    <source>
        <dbReference type="EMBL" id="WVZ24794.1"/>
    </source>
</evidence>
<dbReference type="AlphaFoldDB" id="A0AAQ3PC72"/>
<evidence type="ECO:0000313" key="2">
    <source>
        <dbReference type="Proteomes" id="UP001374535"/>
    </source>
</evidence>
<dbReference type="EMBL" id="CP144700">
    <property type="protein sequence ID" value="WVZ24794.1"/>
    <property type="molecule type" value="Genomic_DNA"/>
</dbReference>
<name>A0AAQ3PC72_VIGMU</name>
<gene>
    <name evidence="1" type="ORF">V8G54_003338</name>
</gene>
<organism evidence="1 2">
    <name type="scientific">Vigna mungo</name>
    <name type="common">Black gram</name>
    <name type="synonym">Phaseolus mungo</name>
    <dbReference type="NCBI Taxonomy" id="3915"/>
    <lineage>
        <taxon>Eukaryota</taxon>
        <taxon>Viridiplantae</taxon>
        <taxon>Streptophyta</taxon>
        <taxon>Embryophyta</taxon>
        <taxon>Tracheophyta</taxon>
        <taxon>Spermatophyta</taxon>
        <taxon>Magnoliopsida</taxon>
        <taxon>eudicotyledons</taxon>
        <taxon>Gunneridae</taxon>
        <taxon>Pentapetalae</taxon>
        <taxon>rosids</taxon>
        <taxon>fabids</taxon>
        <taxon>Fabales</taxon>
        <taxon>Fabaceae</taxon>
        <taxon>Papilionoideae</taxon>
        <taxon>50 kb inversion clade</taxon>
        <taxon>NPAAA clade</taxon>
        <taxon>indigoferoid/millettioid clade</taxon>
        <taxon>Phaseoleae</taxon>
        <taxon>Vigna</taxon>
    </lineage>
</organism>